<feature type="compositionally biased region" description="Low complexity" evidence="8">
    <location>
        <begin position="18"/>
        <end position="30"/>
    </location>
</feature>
<dbReference type="GO" id="GO:0000981">
    <property type="term" value="F:DNA-binding transcription factor activity, RNA polymerase II-specific"/>
    <property type="evidence" value="ECO:0007669"/>
    <property type="project" value="TreeGrafter"/>
</dbReference>
<evidence type="ECO:0000256" key="5">
    <source>
        <dbReference type="ARBA" id="ARBA00023163"/>
    </source>
</evidence>
<evidence type="ECO:0000256" key="3">
    <source>
        <dbReference type="ARBA" id="ARBA00023015"/>
    </source>
</evidence>
<keyword evidence="5" id="KW-0804">Transcription</keyword>
<dbReference type="InterPro" id="IPR004827">
    <property type="entry name" value="bZIP"/>
</dbReference>
<evidence type="ECO:0000259" key="9">
    <source>
        <dbReference type="PROSITE" id="PS50217"/>
    </source>
</evidence>
<evidence type="ECO:0000256" key="7">
    <source>
        <dbReference type="SAM" id="Coils"/>
    </source>
</evidence>
<comment type="caution">
    <text evidence="10">The sequence shown here is derived from an EMBL/GenBank/DDBJ whole genome shotgun (WGS) entry which is preliminary data.</text>
</comment>
<name>A0AAD9QL87_ACRCE</name>
<keyword evidence="6" id="KW-0539">Nucleus</keyword>
<evidence type="ECO:0000256" key="8">
    <source>
        <dbReference type="SAM" id="MobiDB-lite"/>
    </source>
</evidence>
<dbReference type="Proteomes" id="UP001249851">
    <property type="component" value="Unassembled WGS sequence"/>
</dbReference>
<gene>
    <name evidence="10" type="ORF">P5673_013057</name>
</gene>
<evidence type="ECO:0000256" key="2">
    <source>
        <dbReference type="ARBA" id="ARBA00006079"/>
    </source>
</evidence>
<dbReference type="AlphaFoldDB" id="A0AAD9QL87"/>
<comment type="similarity">
    <text evidence="2">Belongs to the bZIP family. NFIL3 subfamily.</text>
</comment>
<dbReference type="CDD" id="cd14695">
    <property type="entry name" value="bZIP_HLF"/>
    <property type="match status" value="1"/>
</dbReference>
<dbReference type="GO" id="GO:0005634">
    <property type="term" value="C:nucleus"/>
    <property type="evidence" value="ECO:0007669"/>
    <property type="project" value="UniProtKB-SubCell"/>
</dbReference>
<sequence length="262" mass="28871">MSRRSSPSAPNQSDGESSDSGLDTMSSSTGNSFPSDYMDLDEFLSAQTHNGPGNEAVPKASESTANQRVACPTRAVVLAKTNSNQINEGTSVTNETAGKANDAIMLKTSSFSLKVDSSVLQSIPSNSTAQPSATNAIIQWCRSVGVPQQSDLKALDQTSGVAPSRRRRSAKYIYNPLPISKKADRKFVCQAEKDEKYWERRIKNNVAAKRSRDMRRQKEIEISEKFKSLERENENLKDEVQRLRVKAVELERKLANLQGGNV</sequence>
<dbReference type="InterPro" id="IPR040223">
    <property type="entry name" value="PAR_bZIP"/>
</dbReference>
<accession>A0AAD9QL87</accession>
<comment type="subcellular location">
    <subcellularLocation>
        <location evidence="1">Nucleus</location>
    </subcellularLocation>
</comment>
<organism evidence="10 11">
    <name type="scientific">Acropora cervicornis</name>
    <name type="common">Staghorn coral</name>
    <dbReference type="NCBI Taxonomy" id="6130"/>
    <lineage>
        <taxon>Eukaryota</taxon>
        <taxon>Metazoa</taxon>
        <taxon>Cnidaria</taxon>
        <taxon>Anthozoa</taxon>
        <taxon>Hexacorallia</taxon>
        <taxon>Scleractinia</taxon>
        <taxon>Astrocoeniina</taxon>
        <taxon>Acroporidae</taxon>
        <taxon>Acropora</taxon>
    </lineage>
</organism>
<dbReference type="Pfam" id="PF07716">
    <property type="entry name" value="bZIP_2"/>
    <property type="match status" value="1"/>
</dbReference>
<dbReference type="FunFam" id="1.20.5.170:FF:000025">
    <property type="entry name" value="nuclear factor interleukin-3-regulated protein-like"/>
    <property type="match status" value="1"/>
</dbReference>
<keyword evidence="4" id="KW-0238">DNA-binding</keyword>
<feature type="compositionally biased region" description="Polar residues" evidence="8">
    <location>
        <begin position="1"/>
        <end position="15"/>
    </location>
</feature>
<dbReference type="PANTHER" id="PTHR11988">
    <property type="entry name" value="THYROTROPH EMBRYONIC FACTOR RELATED"/>
    <property type="match status" value="1"/>
</dbReference>
<dbReference type="EMBL" id="JARQWQ010000025">
    <property type="protein sequence ID" value="KAK2563368.1"/>
    <property type="molecule type" value="Genomic_DNA"/>
</dbReference>
<dbReference type="Gene3D" id="1.20.5.170">
    <property type="match status" value="1"/>
</dbReference>
<feature type="coiled-coil region" evidence="7">
    <location>
        <begin position="219"/>
        <end position="260"/>
    </location>
</feature>
<keyword evidence="7" id="KW-0175">Coiled coil</keyword>
<evidence type="ECO:0000256" key="4">
    <source>
        <dbReference type="ARBA" id="ARBA00023125"/>
    </source>
</evidence>
<dbReference type="SMART" id="SM00338">
    <property type="entry name" value="BRLZ"/>
    <property type="match status" value="1"/>
</dbReference>
<dbReference type="PROSITE" id="PS50217">
    <property type="entry name" value="BZIP"/>
    <property type="match status" value="1"/>
</dbReference>
<dbReference type="GO" id="GO:0000978">
    <property type="term" value="F:RNA polymerase II cis-regulatory region sequence-specific DNA binding"/>
    <property type="evidence" value="ECO:0007669"/>
    <property type="project" value="TreeGrafter"/>
</dbReference>
<evidence type="ECO:0000256" key="6">
    <source>
        <dbReference type="ARBA" id="ARBA00023242"/>
    </source>
</evidence>
<feature type="domain" description="BZIP" evidence="9">
    <location>
        <begin position="194"/>
        <end position="257"/>
    </location>
</feature>
<evidence type="ECO:0000313" key="10">
    <source>
        <dbReference type="EMBL" id="KAK2563368.1"/>
    </source>
</evidence>
<reference evidence="10" key="2">
    <citation type="journal article" date="2023" name="Science">
        <title>Genomic signatures of disease resistance in endangered staghorn corals.</title>
        <authorList>
            <person name="Vollmer S.V."/>
            <person name="Selwyn J.D."/>
            <person name="Despard B.A."/>
            <person name="Roesel C.L."/>
        </authorList>
    </citation>
    <scope>NUCLEOTIDE SEQUENCE</scope>
    <source>
        <strain evidence="10">K2</strain>
    </source>
</reference>
<dbReference type="InterPro" id="IPR046347">
    <property type="entry name" value="bZIP_sf"/>
</dbReference>
<keyword evidence="3" id="KW-0805">Transcription regulation</keyword>
<protein>
    <submittedName>
        <fullName evidence="10">Transcription factor VBP</fullName>
    </submittedName>
</protein>
<dbReference type="SUPFAM" id="SSF57959">
    <property type="entry name" value="Leucine zipper domain"/>
    <property type="match status" value="1"/>
</dbReference>
<evidence type="ECO:0000313" key="11">
    <source>
        <dbReference type="Proteomes" id="UP001249851"/>
    </source>
</evidence>
<dbReference type="PANTHER" id="PTHR11988:SF27">
    <property type="entry name" value="GH27708P"/>
    <property type="match status" value="1"/>
</dbReference>
<proteinExistence type="inferred from homology"/>
<feature type="region of interest" description="Disordered" evidence="8">
    <location>
        <begin position="1"/>
        <end position="68"/>
    </location>
</feature>
<reference evidence="10" key="1">
    <citation type="journal article" date="2023" name="G3 (Bethesda)">
        <title>Whole genome assembly and annotation of the endangered Caribbean coral Acropora cervicornis.</title>
        <authorList>
            <person name="Selwyn J.D."/>
            <person name="Vollmer S.V."/>
        </authorList>
    </citation>
    <scope>NUCLEOTIDE SEQUENCE</scope>
    <source>
        <strain evidence="10">K2</strain>
    </source>
</reference>
<keyword evidence="11" id="KW-1185">Reference proteome</keyword>
<evidence type="ECO:0000256" key="1">
    <source>
        <dbReference type="ARBA" id="ARBA00004123"/>
    </source>
</evidence>